<dbReference type="PANTHER" id="PTHR34985">
    <property type="entry name" value="SLR0554 PROTEIN"/>
    <property type="match status" value="1"/>
</dbReference>
<dbReference type="Gene3D" id="3.30.70.1790">
    <property type="entry name" value="RepB DNA-primase, N-terminal domain"/>
    <property type="match status" value="1"/>
</dbReference>
<evidence type="ECO:0000256" key="1">
    <source>
        <dbReference type="SAM" id="MobiDB-lite"/>
    </source>
</evidence>
<name>A0A1M5MVF5_9BRAD</name>
<feature type="compositionally biased region" description="Basic and acidic residues" evidence="1">
    <location>
        <begin position="451"/>
        <end position="467"/>
    </location>
</feature>
<dbReference type="AlphaFoldDB" id="A0A1M5MVF5"/>
<gene>
    <name evidence="3" type="ORF">SAMN05443248_2742</name>
</gene>
<dbReference type="RefSeq" id="WP_079601681.1">
    <property type="nucleotide sequence ID" value="NZ_LT670817.1"/>
</dbReference>
<dbReference type="Pfam" id="PF05272">
    <property type="entry name" value="VapE-like_dom"/>
    <property type="match status" value="1"/>
</dbReference>
<reference evidence="3 4" key="1">
    <citation type="submission" date="2016-11" db="EMBL/GenBank/DDBJ databases">
        <authorList>
            <person name="Jaros S."/>
            <person name="Januszkiewicz K."/>
            <person name="Wedrychowicz H."/>
        </authorList>
    </citation>
    <scope>NUCLEOTIDE SEQUENCE [LARGE SCALE GENOMIC DNA]</scope>
    <source>
        <strain evidence="3 4">GAS138</strain>
    </source>
</reference>
<protein>
    <submittedName>
        <fullName evidence="3">Predicted P-loop ATPase and inactivated derivatives</fullName>
    </submittedName>
</protein>
<feature type="domain" description="Virulence-associated protein E-like" evidence="2">
    <location>
        <begin position="564"/>
        <end position="777"/>
    </location>
</feature>
<accession>A0A1M5MVF5</accession>
<evidence type="ECO:0000259" key="2">
    <source>
        <dbReference type="Pfam" id="PF05272"/>
    </source>
</evidence>
<sequence length="882" mass="98194">MTTIESEASNCNQIRDNLDPFEVYAAEGRAMAIVAEARGVHRAALENDDDHEVFNRISAEADALIETAIKSMVQRSADPFFLDLVINEVCRAIGVAPQPSDGMIVSHIQMLHALAKAADVDGVLTLTRIDAKGNVFTEKFAIGDVENHVNAVIGWSTHPDLNLYVPWAIFRKDMPHWSKGSEENVVAALAFVGDLDADTGKDGTGLDGLPLASPYVIETSAGNYQPVFPLARPLSQAQAKPLAVALGDAVGADSRTKDTSSLFRIAGTLNWPSAKKLGRGRSAVPQLVAIKTAWTGDLVEPEAIQEAVRDFKPGAIANGSGDKSISKDIDWSDVEDHAGWLKSIDNLPPDFNTKGRMIVAHRGNLQDLKFDLEQAGLVVAKPYQSWSEVGFALASILKNDGRFTSEQIAAALMCDLDCNRHVTKLSDDAQRRRAVERMILRSHEPTQQQVRRREGEPDWRERRKDGSPRPSMHNARLAITELGVVCSLDTFHNKVLFGYRDDTVKHELQSIVGEASDHGIIALRQLMSDRFGFDLEDKATRDAVKSLALENCFNPVCDLIDKAEAEWDGVERLDRMAVDYFNCEDTPLNRAFIRKTMIALVSRAREPGCKVDTIPVLESPEGFNKSTAWRVIAGDENYSDEKIIGLSSREVQEQLSEIWIHENADLAGLKKAEIETVKAYASRMTDIARPAFGHFVTKQPRHSIEVGTTNSDEYLQSQTGNRRFWPLKVLKAIDIEKLRRDRLQLIGEAAKYQTKGESVVLDRTMWAAAGIEQEQRRVKDPWESVLAEIPTYADHKYFKDGMWREKDVKIIHTIDGQERVASSDLLEYVLDIPIAQQTTATSMRLSNVMKQLGWERTSNKKVTIGDERVMGYFRWIPAADPG</sequence>
<proteinExistence type="predicted"/>
<dbReference type="Proteomes" id="UP000189796">
    <property type="component" value="Chromosome I"/>
</dbReference>
<organism evidence="3 4">
    <name type="scientific">Bradyrhizobium erythrophlei</name>
    <dbReference type="NCBI Taxonomy" id="1437360"/>
    <lineage>
        <taxon>Bacteria</taxon>
        <taxon>Pseudomonadati</taxon>
        <taxon>Pseudomonadota</taxon>
        <taxon>Alphaproteobacteria</taxon>
        <taxon>Hyphomicrobiales</taxon>
        <taxon>Nitrobacteraceae</taxon>
        <taxon>Bradyrhizobium</taxon>
    </lineage>
</organism>
<evidence type="ECO:0000313" key="3">
    <source>
        <dbReference type="EMBL" id="SHG81288.1"/>
    </source>
</evidence>
<evidence type="ECO:0000313" key="4">
    <source>
        <dbReference type="Proteomes" id="UP000189796"/>
    </source>
</evidence>
<dbReference type="PANTHER" id="PTHR34985:SF1">
    <property type="entry name" value="SLR0554 PROTEIN"/>
    <property type="match status" value="1"/>
</dbReference>
<dbReference type="EMBL" id="LT670817">
    <property type="protein sequence ID" value="SHG81288.1"/>
    <property type="molecule type" value="Genomic_DNA"/>
</dbReference>
<dbReference type="InterPro" id="IPR007936">
    <property type="entry name" value="VapE-like_dom"/>
</dbReference>
<dbReference type="OrthoDB" id="9763644at2"/>
<feature type="region of interest" description="Disordered" evidence="1">
    <location>
        <begin position="439"/>
        <end position="473"/>
    </location>
</feature>